<evidence type="ECO:0000256" key="6">
    <source>
        <dbReference type="SAM" id="Phobius"/>
    </source>
</evidence>
<feature type="transmembrane region" description="Helical" evidence="6">
    <location>
        <begin position="337"/>
        <end position="356"/>
    </location>
</feature>
<keyword evidence="4 6" id="KW-1133">Transmembrane helix</keyword>
<feature type="transmembrane region" description="Helical" evidence="6">
    <location>
        <begin position="65"/>
        <end position="83"/>
    </location>
</feature>
<dbReference type="PROSITE" id="PS50850">
    <property type="entry name" value="MFS"/>
    <property type="match status" value="1"/>
</dbReference>
<dbReference type="GO" id="GO:0022857">
    <property type="term" value="F:transmembrane transporter activity"/>
    <property type="evidence" value="ECO:0007669"/>
    <property type="project" value="InterPro"/>
</dbReference>
<dbReference type="EMBL" id="CAJVOS010000093">
    <property type="protein sequence ID" value="CAG8282490.1"/>
    <property type="molecule type" value="Genomic_DNA"/>
</dbReference>
<dbReference type="FunFam" id="1.20.1250.20:FF:000068">
    <property type="entry name" value="MFS general substrate transporter"/>
    <property type="match status" value="1"/>
</dbReference>
<feature type="transmembrane region" description="Helical" evidence="6">
    <location>
        <begin position="368"/>
        <end position="386"/>
    </location>
</feature>
<dbReference type="InterPro" id="IPR036259">
    <property type="entry name" value="MFS_trans_sf"/>
</dbReference>
<feature type="transmembrane region" description="Helical" evidence="6">
    <location>
        <begin position="429"/>
        <end position="447"/>
    </location>
</feature>
<protein>
    <recommendedName>
        <fullName evidence="7">Major facilitator superfamily (MFS) profile domain-containing protein</fullName>
    </recommendedName>
</protein>
<feature type="transmembrane region" description="Helical" evidence="6">
    <location>
        <begin position="459"/>
        <end position="480"/>
    </location>
</feature>
<comment type="caution">
    <text evidence="8">The sequence shown here is derived from an EMBL/GenBank/DDBJ whole genome shotgun (WGS) entry which is preliminary data.</text>
</comment>
<evidence type="ECO:0000256" key="3">
    <source>
        <dbReference type="ARBA" id="ARBA00022692"/>
    </source>
</evidence>
<evidence type="ECO:0000256" key="5">
    <source>
        <dbReference type="ARBA" id="ARBA00023136"/>
    </source>
</evidence>
<proteinExistence type="predicted"/>
<dbReference type="CDD" id="cd17327">
    <property type="entry name" value="MFS_FEN2_like"/>
    <property type="match status" value="1"/>
</dbReference>
<dbReference type="PANTHER" id="PTHR43791:SF18">
    <property type="entry name" value="NICOTINIC ACID TRANSPORTER TNA1, PUTATIVE (AFU_ORTHOLOGUE AFUA_3G03820)-RELATED"/>
    <property type="match status" value="1"/>
</dbReference>
<evidence type="ECO:0000313" key="8">
    <source>
        <dbReference type="EMBL" id="CAG8282490.1"/>
    </source>
</evidence>
<keyword evidence="5 6" id="KW-0472">Membrane</keyword>
<feature type="transmembrane region" description="Helical" evidence="6">
    <location>
        <begin position="161"/>
        <end position="180"/>
    </location>
</feature>
<feature type="transmembrane region" description="Helical" evidence="6">
    <location>
        <begin position="192"/>
        <end position="212"/>
    </location>
</feature>
<feature type="transmembrane region" description="Helical" evidence="6">
    <location>
        <begin position="392"/>
        <end position="417"/>
    </location>
</feature>
<dbReference type="InterPro" id="IPR011701">
    <property type="entry name" value="MFS"/>
</dbReference>
<dbReference type="Gene3D" id="1.20.1250.20">
    <property type="entry name" value="MFS general substrate transporter like domains"/>
    <property type="match status" value="2"/>
</dbReference>
<name>A0A9W4IH04_PENOL</name>
<evidence type="ECO:0000256" key="1">
    <source>
        <dbReference type="ARBA" id="ARBA00004141"/>
    </source>
</evidence>
<evidence type="ECO:0000256" key="2">
    <source>
        <dbReference type="ARBA" id="ARBA00022448"/>
    </source>
</evidence>
<dbReference type="Proteomes" id="UP001153618">
    <property type="component" value="Unassembled WGS sequence"/>
</dbReference>
<dbReference type="PANTHER" id="PTHR43791">
    <property type="entry name" value="PERMEASE-RELATED"/>
    <property type="match status" value="1"/>
</dbReference>
<keyword evidence="2" id="KW-0813">Transport</keyword>
<feature type="domain" description="Major facilitator superfamily (MFS) profile" evidence="7">
    <location>
        <begin position="65"/>
        <end position="487"/>
    </location>
</feature>
<organism evidence="8 9">
    <name type="scientific">Penicillium olsonii</name>
    <dbReference type="NCBI Taxonomy" id="99116"/>
    <lineage>
        <taxon>Eukaryota</taxon>
        <taxon>Fungi</taxon>
        <taxon>Dikarya</taxon>
        <taxon>Ascomycota</taxon>
        <taxon>Pezizomycotina</taxon>
        <taxon>Eurotiomycetes</taxon>
        <taxon>Eurotiomycetidae</taxon>
        <taxon>Eurotiales</taxon>
        <taxon>Aspergillaceae</taxon>
        <taxon>Penicillium</taxon>
    </lineage>
</organism>
<comment type="subcellular location">
    <subcellularLocation>
        <location evidence="1">Membrane</location>
        <topology evidence="1">Multi-pass membrane protein</topology>
    </subcellularLocation>
</comment>
<feature type="transmembrane region" description="Helical" evidence="6">
    <location>
        <begin position="131"/>
        <end position="149"/>
    </location>
</feature>
<feature type="transmembrane region" description="Helical" evidence="6">
    <location>
        <begin position="305"/>
        <end position="325"/>
    </location>
</feature>
<accession>A0A9W4IH04</accession>
<dbReference type="InterPro" id="IPR020846">
    <property type="entry name" value="MFS_dom"/>
</dbReference>
<dbReference type="GO" id="GO:0016020">
    <property type="term" value="C:membrane"/>
    <property type="evidence" value="ECO:0007669"/>
    <property type="project" value="UniProtKB-SubCell"/>
</dbReference>
<dbReference type="OrthoDB" id="2962993at2759"/>
<evidence type="ECO:0000256" key="4">
    <source>
        <dbReference type="ARBA" id="ARBA00022989"/>
    </source>
</evidence>
<evidence type="ECO:0000313" key="9">
    <source>
        <dbReference type="Proteomes" id="UP001153618"/>
    </source>
</evidence>
<dbReference type="AlphaFoldDB" id="A0A9W4IH04"/>
<feature type="transmembrane region" description="Helical" evidence="6">
    <location>
        <begin position="103"/>
        <end position="124"/>
    </location>
</feature>
<dbReference type="SUPFAM" id="SSF103473">
    <property type="entry name" value="MFS general substrate transporter"/>
    <property type="match status" value="1"/>
</dbReference>
<dbReference type="Pfam" id="PF07690">
    <property type="entry name" value="MFS_1"/>
    <property type="match status" value="1"/>
</dbReference>
<sequence length="513" mass="57381">MADTKTVMEKPSTHQFEDAIIEKSPYRADCKHNETSTDAERSSLGPPTFEDVDEAAVLRKMDIRLIPMLSMLYLLAFLDRGNIGNAKIEGLVDDLHMTGPQYNWTLTVFFFTYCVFELPSNLLLKKLRPSRWLPLIMVAWGIVMTLMGVVKDYGGLLATRLFLGVAEAGLYPGVAYYITLWYPRHRAQFRQAMFFSAASVAGAFSGLLAYAIAKMDGVGGYAGWRWIFILEGLLTVLVALIAPFAIYDSPETASFLTDKERQFVIHSLRIQNSADSHEMDTKDDKFQWRYVYDAFTDWQIWLGLFMYWGITCPLYGISLFLPSIILDLGYKSSTAQLLTVPIYITAAIVAVIAAWVSDRRKERSPFVLFFMGMIAIGFIICLASTGRGVPGVMYFGIFVAVVGIYPAFPGNVTWLSVNMAGDYKRAAGMAIYIGIGNLAGAMSSNFYRAQDAPNYILGHSLELAFVVVGMIAAVILRLAYQRINKKRDAMDPSEYPSDPDSLGDRSPLFRYML</sequence>
<gene>
    <name evidence="8" type="ORF">POLS_LOCUS9503</name>
</gene>
<keyword evidence="9" id="KW-1185">Reference proteome</keyword>
<reference evidence="8" key="1">
    <citation type="submission" date="2021-07" db="EMBL/GenBank/DDBJ databases">
        <authorList>
            <person name="Branca A.L. A."/>
        </authorList>
    </citation>
    <scope>NUCLEOTIDE SEQUENCE</scope>
</reference>
<evidence type="ECO:0000259" key="7">
    <source>
        <dbReference type="PROSITE" id="PS50850"/>
    </source>
</evidence>
<feature type="transmembrane region" description="Helical" evidence="6">
    <location>
        <begin position="224"/>
        <end position="247"/>
    </location>
</feature>
<keyword evidence="3 6" id="KW-0812">Transmembrane</keyword>
<dbReference type="FunFam" id="1.20.1250.20:FF:000034">
    <property type="entry name" value="MFS general substrate transporter"/>
    <property type="match status" value="1"/>
</dbReference>